<dbReference type="Pfam" id="PF01369">
    <property type="entry name" value="Sec7"/>
    <property type="match status" value="1"/>
</dbReference>
<evidence type="ECO:0000313" key="5">
    <source>
        <dbReference type="Proteomes" id="UP000629468"/>
    </source>
</evidence>
<dbReference type="PROSITE" id="PS50003">
    <property type="entry name" value="PH_DOMAIN"/>
    <property type="match status" value="1"/>
</dbReference>
<evidence type="ECO:0008006" key="6">
    <source>
        <dbReference type="Google" id="ProtNLM"/>
    </source>
</evidence>
<dbReference type="SUPFAM" id="SSF50729">
    <property type="entry name" value="PH domain-like"/>
    <property type="match status" value="1"/>
</dbReference>
<dbReference type="PANTHER" id="PTHR10663:SF405">
    <property type="entry name" value="ARF GUANINE NUCLEOTIDE EXCHANGE FACTOR SYT1"/>
    <property type="match status" value="1"/>
</dbReference>
<feature type="compositionally biased region" description="Polar residues" evidence="1">
    <location>
        <begin position="285"/>
        <end position="294"/>
    </location>
</feature>
<evidence type="ECO:0000259" key="3">
    <source>
        <dbReference type="PROSITE" id="PS50190"/>
    </source>
</evidence>
<comment type="caution">
    <text evidence="4">The sequence shown here is derived from an EMBL/GenBank/DDBJ whole genome shotgun (WGS) entry which is preliminary data.</text>
</comment>
<evidence type="ECO:0000259" key="2">
    <source>
        <dbReference type="PROSITE" id="PS50003"/>
    </source>
</evidence>
<feature type="compositionally biased region" description="Polar residues" evidence="1">
    <location>
        <begin position="307"/>
        <end position="331"/>
    </location>
</feature>
<dbReference type="GO" id="GO:0032012">
    <property type="term" value="P:regulation of ARF protein signal transduction"/>
    <property type="evidence" value="ECO:0007669"/>
    <property type="project" value="InterPro"/>
</dbReference>
<dbReference type="EMBL" id="JABXXO010000001">
    <property type="protein sequence ID" value="KAF7784451.1"/>
    <property type="molecule type" value="Genomic_DNA"/>
</dbReference>
<name>A0A8H7KL50_AGABI</name>
<dbReference type="OMA" id="KWREWCV"/>
<dbReference type="SUPFAM" id="SSF48425">
    <property type="entry name" value="Sec7 domain"/>
    <property type="match status" value="1"/>
</dbReference>
<feature type="compositionally biased region" description="Low complexity" evidence="1">
    <location>
        <begin position="970"/>
        <end position="989"/>
    </location>
</feature>
<dbReference type="InterPro" id="IPR011993">
    <property type="entry name" value="PH-like_dom_sf"/>
</dbReference>
<protein>
    <recommendedName>
        <fullName evidence="6">SEC7 domain-containing protein</fullName>
    </recommendedName>
</protein>
<dbReference type="Gene3D" id="1.10.1000.11">
    <property type="entry name" value="Arf Nucleotide-binding Site Opener,domain 2"/>
    <property type="match status" value="1"/>
</dbReference>
<feature type="domain" description="SEC7" evidence="3">
    <location>
        <begin position="376"/>
        <end position="559"/>
    </location>
</feature>
<dbReference type="GO" id="GO:0005085">
    <property type="term" value="F:guanyl-nucleotide exchange factor activity"/>
    <property type="evidence" value="ECO:0007669"/>
    <property type="project" value="InterPro"/>
</dbReference>
<dbReference type="Proteomes" id="UP000629468">
    <property type="component" value="Unassembled WGS sequence"/>
</dbReference>
<evidence type="ECO:0000256" key="1">
    <source>
        <dbReference type="SAM" id="MobiDB-lite"/>
    </source>
</evidence>
<feature type="region of interest" description="Disordered" evidence="1">
    <location>
        <begin position="1"/>
        <end position="50"/>
    </location>
</feature>
<feature type="compositionally biased region" description="Low complexity" evidence="1">
    <location>
        <begin position="32"/>
        <end position="49"/>
    </location>
</feature>
<evidence type="ECO:0000313" key="4">
    <source>
        <dbReference type="EMBL" id="KAF7784451.1"/>
    </source>
</evidence>
<feature type="region of interest" description="Disordered" evidence="1">
    <location>
        <begin position="275"/>
        <end position="294"/>
    </location>
</feature>
<feature type="region of interest" description="Disordered" evidence="1">
    <location>
        <begin position="300"/>
        <end position="339"/>
    </location>
</feature>
<accession>A0A8H7KL50</accession>
<dbReference type="InterPro" id="IPR035999">
    <property type="entry name" value="Sec7_dom_sf"/>
</dbReference>
<dbReference type="AlphaFoldDB" id="A0A8H7KL50"/>
<dbReference type="Pfam" id="PF00169">
    <property type="entry name" value="PH"/>
    <property type="match status" value="1"/>
</dbReference>
<dbReference type="InterPro" id="IPR023394">
    <property type="entry name" value="Sec7_C_sf"/>
</dbReference>
<dbReference type="InterPro" id="IPR001849">
    <property type="entry name" value="PH_domain"/>
</dbReference>
<gene>
    <name evidence="4" type="ORF">Agabi119p4_616</name>
</gene>
<feature type="region of interest" description="Disordered" evidence="1">
    <location>
        <begin position="64"/>
        <end position="153"/>
    </location>
</feature>
<proteinExistence type="predicted"/>
<feature type="region of interest" description="Disordered" evidence="1">
    <location>
        <begin position="970"/>
        <end position="990"/>
    </location>
</feature>
<dbReference type="InterPro" id="IPR000904">
    <property type="entry name" value="Sec7_dom"/>
</dbReference>
<dbReference type="SMART" id="SM00233">
    <property type="entry name" value="PH"/>
    <property type="match status" value="1"/>
</dbReference>
<organism evidence="4 5">
    <name type="scientific">Agaricus bisporus var. burnettii</name>
    <dbReference type="NCBI Taxonomy" id="192524"/>
    <lineage>
        <taxon>Eukaryota</taxon>
        <taxon>Fungi</taxon>
        <taxon>Dikarya</taxon>
        <taxon>Basidiomycota</taxon>
        <taxon>Agaricomycotina</taxon>
        <taxon>Agaricomycetes</taxon>
        <taxon>Agaricomycetidae</taxon>
        <taxon>Agaricales</taxon>
        <taxon>Agaricineae</taxon>
        <taxon>Agaricaceae</taxon>
        <taxon>Agaricus</taxon>
    </lineage>
</organism>
<sequence length="1241" mass="137191">MGHLPLKAPNSPSLEQDQLPPPYHQTSHPPFVVTETTTTRTEVVTTTTERTTHFVSLTGWKKHNNVDDTMSRRPHHSGNSEENGGPALKTSSIQRDKALPPTPPVTSAHQASLDRNAHSIASPSKQSGDQTQTSNGLGFPQLTSLAPLPSTPSLSLKNATTFTTTLSPLKVVRRSNSSERVERSLTALNTEGETSQRTRRLSLGPTALLKFGAADTKSKADSPKTVSRKRSFWARKRPDVPIPQPRPSTVHGNVSHSRTSMEVDLSNFPPPNIGQSKCQAHDLPSGSTRQQSLHKSIGPQVFISPAPHSSSQVIHNSKRPSTAPGQASAMSPSVPGSRRMASVNVPEKTANLYPPVPRVRSQSGSPLLHRLSFNVFSSSPAISSSTSSPTSPLLGATPDFIRKPVVVPRPLDKEPPDVYVGRLMDAVSKVDIVNTLASSAEPFYVSALKIFLECFDFVGDPLDIALRKLLLEVGLPKETQQIDRAIEAFAKRYILCNPSLYLSEDHPYILAFSLIMLHTDAFNKSNRRKMTKPDYLKNTRLPGVAPEILEYLYDNIVFAPFIFIEDPLDVNSQYGPVAESNRRSSVFRDSPSPSLPYSPTGTMLAIKSNKIDLYYMISNNLLGPLQINVENYIPLSSPYHYEGTVGKWDQEELLLSFVNAHVVEVKSDTARPAPFFGVSPVSPNSMDPDNDVQGKPSALRVAKVGLMSRKDHLLGVGRKPIGRKWKSWGVLLTGSQLLFSRDPAWLNTLSNQTETDNIRFSIPQSEVLRVDEIISLKNAIAVHDRSYLKHRFTFRLVLSDGRQFLLKASNENDMNQWISRINYASAFKSAGIHMRLASMSGRSMQLTGVAAATFHLHDIQNQMHPQPSDPVAWDDNAAHQLLQMLSGEDPANIRRHRERKMTLRTNRKVELEAPIPPEIEKTPEFKDTFDQVKADLAAESRPDTKKDSEPVNIPTLMISAVDATKSSLDLSLSSPVSSSTSHSRQPSRSQIIETKLTELDDQLAATEEHLDMHMRFVRNVAKLMPFQKATRDRLLAAIQAKAIIIMQMRFDVARMCCHRSVLLDDMVAESRIWKEVKDVALQTAKQTLQRQGSEDMHATHGGTSAVRALQMSRRPGSDSSVCESFHTAIDFGPDWPSSDDLGSSLLTASVTFGSSRPSSSGSVSTQPWLEEDQNAEPAENTGQHERFYTAQEHPAEEAEDWNKTRCAKRVSLVRIPSNLESLPVNKRLAGSLSTTKQVVEY</sequence>
<feature type="compositionally biased region" description="Polar residues" evidence="1">
    <location>
        <begin position="119"/>
        <end position="136"/>
    </location>
</feature>
<dbReference type="PROSITE" id="PS50190">
    <property type="entry name" value="SEC7"/>
    <property type="match status" value="1"/>
</dbReference>
<dbReference type="Gene3D" id="2.30.29.30">
    <property type="entry name" value="Pleckstrin-homology domain (PH domain)/Phosphotyrosine-binding domain (PTB)"/>
    <property type="match status" value="1"/>
</dbReference>
<dbReference type="SMART" id="SM00222">
    <property type="entry name" value="Sec7"/>
    <property type="match status" value="1"/>
</dbReference>
<feature type="compositionally biased region" description="Low complexity" evidence="1">
    <location>
        <begin position="140"/>
        <end position="153"/>
    </location>
</feature>
<reference evidence="4 5" key="1">
    <citation type="journal article" name="Sci. Rep.">
        <title>Telomere-to-telomere assembled and centromere annotated genomes of the two main subspecies of the button mushroom Agaricus bisporus reveal especially polymorphic chromosome ends.</title>
        <authorList>
            <person name="Sonnenberg A.S.M."/>
            <person name="Sedaghat-Telgerd N."/>
            <person name="Lavrijssen B."/>
            <person name="Ohm R.A."/>
            <person name="Hendrickx P.M."/>
            <person name="Scholtmeijer K."/>
            <person name="Baars J.J.P."/>
            <person name="van Peer A."/>
        </authorList>
    </citation>
    <scope>NUCLEOTIDE SEQUENCE [LARGE SCALE GENOMIC DNA]</scope>
    <source>
        <strain evidence="4 5">H119_p4</strain>
    </source>
</reference>
<dbReference type="PANTHER" id="PTHR10663">
    <property type="entry name" value="GUANYL-NUCLEOTIDE EXCHANGE FACTOR"/>
    <property type="match status" value="1"/>
</dbReference>
<feature type="domain" description="PH" evidence="2">
    <location>
        <begin position="700"/>
        <end position="826"/>
    </location>
</feature>